<dbReference type="Proteomes" id="UP000299102">
    <property type="component" value="Unassembled WGS sequence"/>
</dbReference>
<comment type="caution">
    <text evidence="2">The sequence shown here is derived from an EMBL/GenBank/DDBJ whole genome shotgun (WGS) entry which is preliminary data.</text>
</comment>
<evidence type="ECO:0000313" key="2">
    <source>
        <dbReference type="EMBL" id="GBP48088.1"/>
    </source>
</evidence>
<keyword evidence="3" id="KW-1185">Reference proteome</keyword>
<dbReference type="AlphaFoldDB" id="A0A4C1W9M5"/>
<reference evidence="2 3" key="1">
    <citation type="journal article" date="2019" name="Commun. Biol.">
        <title>The bagworm genome reveals a unique fibroin gene that provides high tensile strength.</title>
        <authorList>
            <person name="Kono N."/>
            <person name="Nakamura H."/>
            <person name="Ohtoshi R."/>
            <person name="Tomita M."/>
            <person name="Numata K."/>
            <person name="Arakawa K."/>
        </authorList>
    </citation>
    <scope>NUCLEOTIDE SEQUENCE [LARGE SCALE GENOMIC DNA]</scope>
</reference>
<name>A0A4C1W9M5_EUMVA</name>
<accession>A0A4C1W9M5</accession>
<sequence length="190" mass="21153">MENGKGRCGPPDSGHAQSQGAIELRWERPSPGVPTVRPLSVHAYRRDKVIRRRDRTRQPVTTPQLVTPLESVKHCNGDFGYRRVSLHPDCLFTMRTLFYGRRISCSVAAWSIMDSVFFFQTLLSRASQDDGWLATVSDAPLPLHFMGGASVAHVSCIHFNLGGVAMHLIHMHCQHALAPLALRHRLAAVP</sequence>
<proteinExistence type="predicted"/>
<feature type="region of interest" description="Disordered" evidence="1">
    <location>
        <begin position="1"/>
        <end position="33"/>
    </location>
</feature>
<gene>
    <name evidence="2" type="ORF">EVAR_74593_1</name>
</gene>
<organism evidence="2 3">
    <name type="scientific">Eumeta variegata</name>
    <name type="common">Bagworm moth</name>
    <name type="synonym">Eumeta japonica</name>
    <dbReference type="NCBI Taxonomy" id="151549"/>
    <lineage>
        <taxon>Eukaryota</taxon>
        <taxon>Metazoa</taxon>
        <taxon>Ecdysozoa</taxon>
        <taxon>Arthropoda</taxon>
        <taxon>Hexapoda</taxon>
        <taxon>Insecta</taxon>
        <taxon>Pterygota</taxon>
        <taxon>Neoptera</taxon>
        <taxon>Endopterygota</taxon>
        <taxon>Lepidoptera</taxon>
        <taxon>Glossata</taxon>
        <taxon>Ditrysia</taxon>
        <taxon>Tineoidea</taxon>
        <taxon>Psychidae</taxon>
        <taxon>Oiketicinae</taxon>
        <taxon>Eumeta</taxon>
    </lineage>
</organism>
<protein>
    <submittedName>
        <fullName evidence="2">Uncharacterized protein</fullName>
    </submittedName>
</protein>
<evidence type="ECO:0000256" key="1">
    <source>
        <dbReference type="SAM" id="MobiDB-lite"/>
    </source>
</evidence>
<dbReference type="EMBL" id="BGZK01000517">
    <property type="protein sequence ID" value="GBP48088.1"/>
    <property type="molecule type" value="Genomic_DNA"/>
</dbReference>
<evidence type="ECO:0000313" key="3">
    <source>
        <dbReference type="Proteomes" id="UP000299102"/>
    </source>
</evidence>